<keyword evidence="2" id="KW-0677">Repeat</keyword>
<accession>A0AA85JKF0</accession>
<dbReference type="SMART" id="SM00225">
    <property type="entry name" value="BTB"/>
    <property type="match status" value="1"/>
</dbReference>
<dbReference type="PANTHER" id="PTHR24412:SF489">
    <property type="entry name" value="RING FINGER DOMAIN AND KELCH REPEAT-CONTAINING PROTEIN DDB_G0271372"/>
    <property type="match status" value="1"/>
</dbReference>
<dbReference type="Proteomes" id="UP000050795">
    <property type="component" value="Unassembled WGS sequence"/>
</dbReference>
<dbReference type="SMART" id="SM00875">
    <property type="entry name" value="BACK"/>
    <property type="match status" value="1"/>
</dbReference>
<dbReference type="PROSITE" id="PS50097">
    <property type="entry name" value="BTB"/>
    <property type="match status" value="1"/>
</dbReference>
<reference evidence="4" key="1">
    <citation type="submission" date="2022-06" db="EMBL/GenBank/DDBJ databases">
        <authorList>
            <person name="Berger JAMES D."/>
            <person name="Berger JAMES D."/>
        </authorList>
    </citation>
    <scope>NUCLEOTIDE SEQUENCE [LARGE SCALE GENOMIC DNA]</scope>
</reference>
<dbReference type="PANTHER" id="PTHR24412">
    <property type="entry name" value="KELCH PROTEIN"/>
    <property type="match status" value="1"/>
</dbReference>
<dbReference type="Gene3D" id="1.25.40.420">
    <property type="match status" value="1"/>
</dbReference>
<dbReference type="FunFam" id="1.25.40.420:FF:000001">
    <property type="entry name" value="Kelch-like family member 12"/>
    <property type="match status" value="1"/>
</dbReference>
<dbReference type="Gene3D" id="3.30.710.10">
    <property type="entry name" value="Potassium Channel Kv1.1, Chain A"/>
    <property type="match status" value="1"/>
</dbReference>
<dbReference type="SUPFAM" id="SSF54695">
    <property type="entry name" value="POZ domain"/>
    <property type="match status" value="1"/>
</dbReference>
<evidence type="ECO:0000259" key="3">
    <source>
        <dbReference type="PROSITE" id="PS50097"/>
    </source>
</evidence>
<dbReference type="InterPro" id="IPR011705">
    <property type="entry name" value="BACK"/>
</dbReference>
<dbReference type="SUPFAM" id="SSF117281">
    <property type="entry name" value="Kelch motif"/>
    <property type="match status" value="1"/>
</dbReference>
<dbReference type="WBParaSite" id="TREG1_30370.1">
    <property type="protein sequence ID" value="TREG1_30370.1"/>
    <property type="gene ID" value="TREG1_30370"/>
</dbReference>
<dbReference type="InterPro" id="IPR000210">
    <property type="entry name" value="BTB/POZ_dom"/>
</dbReference>
<dbReference type="Pfam" id="PF01344">
    <property type="entry name" value="Kelch_1"/>
    <property type="match status" value="1"/>
</dbReference>
<proteinExistence type="predicted"/>
<evidence type="ECO:0000313" key="4">
    <source>
        <dbReference type="Proteomes" id="UP000050795"/>
    </source>
</evidence>
<evidence type="ECO:0000256" key="1">
    <source>
        <dbReference type="ARBA" id="ARBA00022441"/>
    </source>
</evidence>
<organism evidence="4 5">
    <name type="scientific">Trichobilharzia regenti</name>
    <name type="common">Nasal bird schistosome</name>
    <dbReference type="NCBI Taxonomy" id="157069"/>
    <lineage>
        <taxon>Eukaryota</taxon>
        <taxon>Metazoa</taxon>
        <taxon>Spiralia</taxon>
        <taxon>Lophotrochozoa</taxon>
        <taxon>Platyhelminthes</taxon>
        <taxon>Trematoda</taxon>
        <taxon>Digenea</taxon>
        <taxon>Strigeidida</taxon>
        <taxon>Schistosomatoidea</taxon>
        <taxon>Schistosomatidae</taxon>
        <taxon>Trichobilharzia</taxon>
    </lineage>
</organism>
<evidence type="ECO:0000313" key="5">
    <source>
        <dbReference type="WBParaSite" id="TREG1_30370.1"/>
    </source>
</evidence>
<keyword evidence="1" id="KW-0880">Kelch repeat</keyword>
<dbReference type="InterPro" id="IPR011333">
    <property type="entry name" value="SKP1/BTB/POZ_sf"/>
</dbReference>
<dbReference type="AlphaFoldDB" id="A0AA85JKF0"/>
<feature type="domain" description="BTB" evidence="3">
    <location>
        <begin position="42"/>
        <end position="109"/>
    </location>
</feature>
<protein>
    <recommendedName>
        <fullName evidence="3">BTB domain-containing protein</fullName>
    </recommendedName>
</protein>
<dbReference type="InterPro" id="IPR006652">
    <property type="entry name" value="Kelch_1"/>
</dbReference>
<dbReference type="Pfam" id="PF00651">
    <property type="entry name" value="BTB"/>
    <property type="match status" value="1"/>
</dbReference>
<dbReference type="SMART" id="SM00612">
    <property type="entry name" value="Kelch"/>
    <property type="match status" value="3"/>
</dbReference>
<name>A0AA85JKF0_TRIRE</name>
<evidence type="ECO:0000256" key="2">
    <source>
        <dbReference type="ARBA" id="ARBA00022737"/>
    </source>
</evidence>
<sequence length="713" mass="80837">MYHKFIFDYCLIFSKCMWIHMVLLDFPRIFIKYGKREIARRNYVILCAGEEELPCHKAVLAASSAYFLAMFSSPYKEQQTSRVTLDHISPWALRRLLDFVYLGILEITEATVQDVFLAASLLDYPVAVKACVEFMKSHLDITNCLGIEALAEMHNLADLAQSSHKLAVENFSSLLLESSEWVTLPISTVISYISSDELDVPSEQFVWDACISWIDQVSETRIAYLPQLLSHIRLKYLEKEMLEVQLQKNPLILECKIAQKVIKYFLHGDVCKNDDNIGAFINNLPPRPATLKRPTLVVLGGLNTCILNCMQSFSPSRTAWQTCPPMPVDSLAWFSVSVIANTLFVIGGIKAGTIMDTVYTYSPVRSTWSQRKCMLQARARHSSVAVGSRYIFVFGGVTMSRNSDYQQLSADGVIINHFQETDSFANRLNHNSSSQLSSYNPNLPVTELDIPTLKFEKSIIRYDICSDTWITVGETENPRLESHVVLVNESNDNSSSSLQSSDFVYEMDTDQHNSSHSDISETLISESNTNNNTNQINKTNRRNNSTNVNMERVFVEIGGITELQPHGTDQVAFYRLRPDYTVFCTADYIKLPQQVRYVNCSVHHDTNLLYIFWESTSELSVLDLRRHTLRPLARLLSSSTSSNEARIHAGLTWIGEFLYVVGGFSQFVGDHRRPTAPRDDIHCYDPALNTWSRIKVSNTTVPRAIFGCVCLNM</sequence>
<keyword evidence="4" id="KW-1185">Reference proteome</keyword>
<reference evidence="5" key="2">
    <citation type="submission" date="2023-11" db="UniProtKB">
        <authorList>
            <consortium name="WormBaseParasite"/>
        </authorList>
    </citation>
    <scope>IDENTIFICATION</scope>
</reference>
<dbReference type="Gene3D" id="2.120.10.80">
    <property type="entry name" value="Kelch-type beta propeller"/>
    <property type="match status" value="2"/>
</dbReference>
<dbReference type="InterPro" id="IPR015915">
    <property type="entry name" value="Kelch-typ_b-propeller"/>
</dbReference>
<dbReference type="Pfam" id="PF07707">
    <property type="entry name" value="BACK"/>
    <property type="match status" value="1"/>
</dbReference>